<dbReference type="Proteomes" id="UP000661163">
    <property type="component" value="Unassembled WGS sequence"/>
</dbReference>
<dbReference type="EMBL" id="WUFC01000017">
    <property type="protein sequence ID" value="NEI50083.1"/>
    <property type="molecule type" value="Genomic_DNA"/>
</dbReference>
<evidence type="ECO:0000313" key="1">
    <source>
        <dbReference type="EMBL" id="NEI50083.1"/>
    </source>
</evidence>
<name>A0AAE5C210_9HYPH</name>
<proteinExistence type="predicted"/>
<sequence length="192" mass="20805">MGDVKFWSLGVAALSLFLAVVSTVFAYKANQYSKASMSRSLATDFALEASRNPTSNECISFANQLGPDSYGALFQEHDNAFAYVENAATAALQRCLSVVPSGANKLTLDEARKARASIFSKLNAYDDIFESLEAGTALPELLCDDVASFHDANAKTFVDRAESTRPAPFQVQNFSSEYKSLVTAQKENVCGR</sequence>
<evidence type="ECO:0000313" key="2">
    <source>
        <dbReference type="Proteomes" id="UP000661163"/>
    </source>
</evidence>
<gene>
    <name evidence="1" type="ORF">GR217_20525</name>
</gene>
<reference evidence="1 2" key="1">
    <citation type="submission" date="2019-12" db="EMBL/GenBank/DDBJ databases">
        <title>Rhizobium genotypes associated with high levels of biological nitrogen fixation by grain legumes in a temperate-maritime cropping system.</title>
        <authorList>
            <person name="Maluk M."/>
            <person name="Francesc Ferrando Molina F."/>
            <person name="Lopez Del Egido L."/>
            <person name="Lafos M."/>
            <person name="Langarica-Fuentes A."/>
            <person name="Gebre Yohannes G."/>
            <person name="Young M.W."/>
            <person name="Martin P."/>
            <person name="Gantlett R."/>
            <person name="Kenicer G."/>
            <person name="Hawes C."/>
            <person name="Begg G.S."/>
            <person name="Quilliam R.S."/>
            <person name="Squire G.R."/>
            <person name="Poole P.S."/>
            <person name="Young P.W."/>
            <person name="Iannetta P.M."/>
            <person name="James E.K."/>
        </authorList>
    </citation>
    <scope>NUCLEOTIDE SEQUENCE [LARGE SCALE GENOMIC DNA]</scope>
    <source>
        <strain evidence="1 2">JHI985</strain>
    </source>
</reference>
<dbReference type="AlphaFoldDB" id="A0AAE5C210"/>
<accession>A0AAE5C210</accession>
<organism evidence="1 2">
    <name type="scientific">Rhizobium ruizarguesonis</name>
    <dbReference type="NCBI Taxonomy" id="2081791"/>
    <lineage>
        <taxon>Bacteria</taxon>
        <taxon>Pseudomonadati</taxon>
        <taxon>Pseudomonadota</taxon>
        <taxon>Alphaproteobacteria</taxon>
        <taxon>Hyphomicrobiales</taxon>
        <taxon>Rhizobiaceae</taxon>
        <taxon>Rhizobium/Agrobacterium group</taxon>
        <taxon>Rhizobium</taxon>
    </lineage>
</organism>
<comment type="caution">
    <text evidence="1">The sequence shown here is derived from an EMBL/GenBank/DDBJ whole genome shotgun (WGS) entry which is preliminary data.</text>
</comment>
<protein>
    <submittedName>
        <fullName evidence="1">Uncharacterized protein</fullName>
    </submittedName>
</protein>
<dbReference type="RefSeq" id="WP_012757134.1">
    <property type="nucleotide sequence ID" value="NZ_SIQU01000001.1"/>
</dbReference>